<dbReference type="NCBIfam" id="TIGR01552">
    <property type="entry name" value="phd_fam"/>
    <property type="match status" value="1"/>
</dbReference>
<accession>A0A935CF12</accession>
<gene>
    <name evidence="3" type="ORF">IPF40_05905</name>
    <name evidence="4" type="ORF">IPP00_15670</name>
</gene>
<dbReference type="Pfam" id="PF02604">
    <property type="entry name" value="PhdYeFM_antitox"/>
    <property type="match status" value="1"/>
</dbReference>
<sequence>MSTVGIRELRQEASRHVAAAAAGAAVTVTDRGVPVAKLVPLSPLEHHLAQMLARHGIRPPARPRRRFVGDLRLTGPSLTAEILDARAERDAW</sequence>
<evidence type="ECO:0000313" key="4">
    <source>
        <dbReference type="EMBL" id="MBL0005348.1"/>
    </source>
</evidence>
<evidence type="ECO:0000313" key="5">
    <source>
        <dbReference type="Proteomes" id="UP000718281"/>
    </source>
</evidence>
<dbReference type="EMBL" id="JADKGK010000025">
    <property type="protein sequence ID" value="MBL0005348.1"/>
    <property type="molecule type" value="Genomic_DNA"/>
</dbReference>
<protein>
    <recommendedName>
        <fullName evidence="2">Antitoxin</fullName>
    </recommendedName>
</protein>
<dbReference type="Proteomes" id="UP000718281">
    <property type="component" value="Unassembled WGS sequence"/>
</dbReference>
<dbReference type="InterPro" id="IPR036165">
    <property type="entry name" value="YefM-like_sf"/>
</dbReference>
<organism evidence="3 5">
    <name type="scientific">Candidatus Phosphoribacter hodrii</name>
    <dbReference type="NCBI Taxonomy" id="2953743"/>
    <lineage>
        <taxon>Bacteria</taxon>
        <taxon>Bacillati</taxon>
        <taxon>Actinomycetota</taxon>
        <taxon>Actinomycetes</taxon>
        <taxon>Micrococcales</taxon>
        <taxon>Dermatophilaceae</taxon>
        <taxon>Candidatus Phosphoribacter</taxon>
    </lineage>
</organism>
<dbReference type="Proteomes" id="UP000886632">
    <property type="component" value="Unassembled WGS sequence"/>
</dbReference>
<dbReference type="Gene3D" id="3.40.1620.10">
    <property type="entry name" value="YefM-like domain"/>
    <property type="match status" value="1"/>
</dbReference>
<evidence type="ECO:0000256" key="2">
    <source>
        <dbReference type="RuleBase" id="RU362080"/>
    </source>
</evidence>
<comment type="similarity">
    <text evidence="1 2">Belongs to the phD/YefM antitoxin family.</text>
</comment>
<dbReference type="InterPro" id="IPR006442">
    <property type="entry name" value="Antitoxin_Phd/YefM"/>
</dbReference>
<evidence type="ECO:0000313" key="3">
    <source>
        <dbReference type="EMBL" id="MBK6300591.1"/>
    </source>
</evidence>
<dbReference type="EMBL" id="JADIXZ010000004">
    <property type="protein sequence ID" value="MBK6300591.1"/>
    <property type="molecule type" value="Genomic_DNA"/>
</dbReference>
<comment type="function">
    <text evidence="2">Antitoxin component of a type II toxin-antitoxin (TA) system.</text>
</comment>
<name>A0A935CF12_9MICO</name>
<reference evidence="3 5" key="1">
    <citation type="submission" date="2020-10" db="EMBL/GenBank/DDBJ databases">
        <title>Connecting structure to function with the recovery of over 1000 high-quality activated sludge metagenome-assembled genomes encoding full-length rRNA genes using long-read sequencing.</title>
        <authorList>
            <person name="Singleton C.M."/>
            <person name="Petriglieri F."/>
            <person name="Kristensen J.M."/>
            <person name="Kirkegaard R.H."/>
            <person name="Michaelsen T.Y."/>
            <person name="Andersen M.H."/>
            <person name="Karst S.M."/>
            <person name="Dueholm M.S."/>
            <person name="Nielsen P.H."/>
            <person name="Albertsen M."/>
        </authorList>
    </citation>
    <scope>NUCLEOTIDE SEQUENCE [LARGE SCALE GENOMIC DNA]</scope>
    <source>
        <strain evidence="3">AalE_18-Q3-R2-46_BAT3C.188</strain>
        <strain evidence="4">Ribe_18-Q3-R11-54_MAXAC.001</strain>
    </source>
</reference>
<proteinExistence type="inferred from homology"/>
<comment type="caution">
    <text evidence="3">The sequence shown here is derived from an EMBL/GenBank/DDBJ whole genome shotgun (WGS) entry which is preliminary data.</text>
</comment>
<evidence type="ECO:0000256" key="1">
    <source>
        <dbReference type="ARBA" id="ARBA00009981"/>
    </source>
</evidence>
<dbReference type="AlphaFoldDB" id="A0A935CF12"/>
<dbReference type="SUPFAM" id="SSF143120">
    <property type="entry name" value="YefM-like"/>
    <property type="match status" value="1"/>
</dbReference>